<dbReference type="PANTHER" id="PTHR30237">
    <property type="entry name" value="MURAMOYLTETRAPEPTIDE CARBOXYPEPTIDASE"/>
    <property type="match status" value="1"/>
</dbReference>
<evidence type="ECO:0000313" key="10">
    <source>
        <dbReference type="Proteomes" id="UP000054695"/>
    </source>
</evidence>
<dbReference type="InterPro" id="IPR027461">
    <property type="entry name" value="Carboxypeptidase_A_C_sf"/>
</dbReference>
<dbReference type="InterPro" id="IPR003507">
    <property type="entry name" value="S66_fam"/>
</dbReference>
<keyword evidence="2 9" id="KW-0121">Carboxypeptidase</keyword>
<keyword evidence="4" id="KW-0378">Hydrolase</keyword>
<dbReference type="CDD" id="cd07025">
    <property type="entry name" value="Peptidase_S66"/>
    <property type="match status" value="1"/>
</dbReference>
<dbReference type="PANTHER" id="PTHR30237:SF2">
    <property type="entry name" value="MUREIN TETRAPEPTIDE CARBOXYPEPTIDASE"/>
    <property type="match status" value="1"/>
</dbReference>
<dbReference type="InterPro" id="IPR040449">
    <property type="entry name" value="Peptidase_S66_N"/>
</dbReference>
<dbReference type="AlphaFoldDB" id="A0A0W0RJ46"/>
<dbReference type="RefSeq" id="WP_058460268.1">
    <property type="nucleotide sequence ID" value="NZ_CAAAIY010000002.1"/>
</dbReference>
<protein>
    <submittedName>
        <fullName evidence="9">Muramoyltetrapeptide carboxypeptidase</fullName>
    </submittedName>
</protein>
<keyword evidence="10" id="KW-1185">Reference proteome</keyword>
<gene>
    <name evidence="9" type="ORF">Lboz_2671</name>
</gene>
<sequence length="300" mass="33212">MHYLYPEPLKPGDTIGLVTPSSPMIPGILEVGIAYLQQKGFQVKLGQHVHATDRFLAGEDEFRARDVMDFFMDDEVKVIMAIAGGYGAQRIIPLLDYDLIRTRPKYLSGFSDTTALQVALLKKTRMISCTGFVFGDLGDGPLDPLIEKTLWTCLAGGSYQIKEGQTVQPGIAKGRLVGGNLEALISLMGTPYQPEVKNCILLLEDVGAEPYQVDSRLSQLDMAGVFSEVNGVIFGQFVRCVAKYFPERDGIVDDVIEEWSLRIKVPCIKNFPYGHFPRRCVLPLGKEVLLHADQCLVTIL</sequence>
<evidence type="ECO:0000313" key="9">
    <source>
        <dbReference type="EMBL" id="KTC71094.1"/>
    </source>
</evidence>
<reference evidence="9 10" key="1">
    <citation type="submission" date="2015-11" db="EMBL/GenBank/DDBJ databases">
        <title>Genomic analysis of 38 Legionella species identifies large and diverse effector repertoires.</title>
        <authorList>
            <person name="Burstein D."/>
            <person name="Amaro F."/>
            <person name="Zusman T."/>
            <person name="Lifshitz Z."/>
            <person name="Cohen O."/>
            <person name="Gilbert J.A."/>
            <person name="Pupko T."/>
            <person name="Shuman H.A."/>
            <person name="Segal G."/>
        </authorList>
    </citation>
    <scope>NUCLEOTIDE SEQUENCE [LARGE SCALE GENOMIC DNA]</scope>
    <source>
        <strain evidence="9 10">WIGA</strain>
    </source>
</reference>
<feature type="active site" description="Nucleophile" evidence="6">
    <location>
        <position position="111"/>
    </location>
</feature>
<evidence type="ECO:0000256" key="5">
    <source>
        <dbReference type="ARBA" id="ARBA00022825"/>
    </source>
</evidence>
<proteinExistence type="inferred from homology"/>
<feature type="active site" description="Charge relay system" evidence="6">
    <location>
        <position position="275"/>
    </location>
</feature>
<dbReference type="GO" id="GO:0004180">
    <property type="term" value="F:carboxypeptidase activity"/>
    <property type="evidence" value="ECO:0007669"/>
    <property type="project" value="UniProtKB-KW"/>
</dbReference>
<evidence type="ECO:0000256" key="4">
    <source>
        <dbReference type="ARBA" id="ARBA00022801"/>
    </source>
</evidence>
<dbReference type="Pfam" id="PF17676">
    <property type="entry name" value="Peptidase_S66C"/>
    <property type="match status" value="1"/>
</dbReference>
<evidence type="ECO:0000256" key="1">
    <source>
        <dbReference type="ARBA" id="ARBA00010233"/>
    </source>
</evidence>
<keyword evidence="5" id="KW-0720">Serine protease</keyword>
<dbReference type="Proteomes" id="UP000054695">
    <property type="component" value="Unassembled WGS sequence"/>
</dbReference>
<name>A0A0W0RJ46_LEGBO</name>
<dbReference type="GO" id="GO:0008236">
    <property type="term" value="F:serine-type peptidase activity"/>
    <property type="evidence" value="ECO:0007669"/>
    <property type="project" value="UniProtKB-KW"/>
</dbReference>
<evidence type="ECO:0000259" key="7">
    <source>
        <dbReference type="Pfam" id="PF02016"/>
    </source>
</evidence>
<dbReference type="PATRIC" id="fig|447.4.peg.2840"/>
<dbReference type="Pfam" id="PF02016">
    <property type="entry name" value="Peptidase_S66"/>
    <property type="match status" value="1"/>
</dbReference>
<dbReference type="InterPro" id="IPR040921">
    <property type="entry name" value="Peptidase_S66C"/>
</dbReference>
<keyword evidence="3" id="KW-0645">Protease</keyword>
<dbReference type="GO" id="GO:0006508">
    <property type="term" value="P:proteolysis"/>
    <property type="evidence" value="ECO:0007669"/>
    <property type="project" value="UniProtKB-KW"/>
</dbReference>
<evidence type="ECO:0000256" key="2">
    <source>
        <dbReference type="ARBA" id="ARBA00022645"/>
    </source>
</evidence>
<dbReference type="InterPro" id="IPR027478">
    <property type="entry name" value="LdcA_N"/>
</dbReference>
<evidence type="ECO:0000256" key="3">
    <source>
        <dbReference type="ARBA" id="ARBA00022670"/>
    </source>
</evidence>
<dbReference type="EMBL" id="LNXU01000032">
    <property type="protein sequence ID" value="KTC71094.1"/>
    <property type="molecule type" value="Genomic_DNA"/>
</dbReference>
<comment type="caution">
    <text evidence="9">The sequence shown here is derived from an EMBL/GenBank/DDBJ whole genome shotgun (WGS) entry which is preliminary data.</text>
</comment>
<dbReference type="PIRSF" id="PIRSF028757">
    <property type="entry name" value="LD-carboxypeptidase"/>
    <property type="match status" value="1"/>
</dbReference>
<dbReference type="SUPFAM" id="SSF141986">
    <property type="entry name" value="LD-carboxypeptidase A C-terminal domain-like"/>
    <property type="match status" value="1"/>
</dbReference>
<dbReference type="SUPFAM" id="SSF52317">
    <property type="entry name" value="Class I glutamine amidotransferase-like"/>
    <property type="match status" value="1"/>
</dbReference>
<comment type="similarity">
    <text evidence="1">Belongs to the peptidase S66 family.</text>
</comment>
<dbReference type="Gene3D" id="3.40.50.10740">
    <property type="entry name" value="Class I glutamine amidotransferase-like"/>
    <property type="match status" value="1"/>
</dbReference>
<organism evidence="9 10">
    <name type="scientific">Legionella bozemanae</name>
    <name type="common">Fluoribacter bozemanae</name>
    <dbReference type="NCBI Taxonomy" id="447"/>
    <lineage>
        <taxon>Bacteria</taxon>
        <taxon>Pseudomonadati</taxon>
        <taxon>Pseudomonadota</taxon>
        <taxon>Gammaproteobacteria</taxon>
        <taxon>Legionellales</taxon>
        <taxon>Legionellaceae</taxon>
        <taxon>Legionella</taxon>
    </lineage>
</organism>
<feature type="domain" description="LD-carboxypeptidase C-terminal" evidence="8">
    <location>
        <begin position="173"/>
        <end position="288"/>
    </location>
</feature>
<feature type="domain" description="LD-carboxypeptidase N-terminal" evidence="7">
    <location>
        <begin position="15"/>
        <end position="131"/>
    </location>
</feature>
<evidence type="ECO:0000256" key="6">
    <source>
        <dbReference type="PIRSR" id="PIRSR028757-1"/>
    </source>
</evidence>
<dbReference type="STRING" id="447.Lboz_2671"/>
<feature type="active site" description="Charge relay system" evidence="6">
    <location>
        <position position="204"/>
    </location>
</feature>
<accession>A0A0W0RJ46</accession>
<evidence type="ECO:0000259" key="8">
    <source>
        <dbReference type="Pfam" id="PF17676"/>
    </source>
</evidence>
<dbReference type="InterPro" id="IPR029062">
    <property type="entry name" value="Class_I_gatase-like"/>
</dbReference>
<dbReference type="OrthoDB" id="9807329at2"/>
<dbReference type="Gene3D" id="3.50.30.60">
    <property type="entry name" value="LD-carboxypeptidase A C-terminal domain-like"/>
    <property type="match status" value="1"/>
</dbReference>